<name>A0A855XUF8_9BACL</name>
<keyword evidence="1" id="KW-0472">Membrane</keyword>
<dbReference type="RefSeq" id="WP_109999960.1">
    <property type="nucleotide sequence ID" value="NZ_QGTZ01000006.1"/>
</dbReference>
<proteinExistence type="predicted"/>
<gene>
    <name evidence="2" type="ORF">DET56_106363</name>
</gene>
<protein>
    <recommendedName>
        <fullName evidence="4">DUF4352 domain-containing protein</fullName>
    </recommendedName>
</protein>
<evidence type="ECO:0000256" key="1">
    <source>
        <dbReference type="SAM" id="Phobius"/>
    </source>
</evidence>
<keyword evidence="1" id="KW-0812">Transmembrane</keyword>
<evidence type="ECO:0000313" key="3">
    <source>
        <dbReference type="Proteomes" id="UP000247078"/>
    </source>
</evidence>
<dbReference type="EMBL" id="QGTZ01000006">
    <property type="protein sequence ID" value="PWW39977.1"/>
    <property type="molecule type" value="Genomic_DNA"/>
</dbReference>
<organism evidence="2 3">
    <name type="scientific">Paenibacillus pabuli</name>
    <dbReference type="NCBI Taxonomy" id="1472"/>
    <lineage>
        <taxon>Bacteria</taxon>
        <taxon>Bacillati</taxon>
        <taxon>Bacillota</taxon>
        <taxon>Bacilli</taxon>
        <taxon>Bacillales</taxon>
        <taxon>Paenibacillaceae</taxon>
        <taxon>Paenibacillus</taxon>
    </lineage>
</organism>
<sequence length="155" mass="17563">MTKKRKIVVVLLSIVSGIIGVYLILNQYIVLDRTSQELGIYEIVSSQADVEVVVEGTGKQNILGDRVSTKIIIVNILFNNTSNNLVEGNEIEANEYLVVHHNRQVSGLQWTPGRSIFSMGTSYKRLKKGEQKTIHLKLNKETNQFWIIPEELIIK</sequence>
<accession>A0A855XUF8</accession>
<feature type="transmembrane region" description="Helical" evidence="1">
    <location>
        <begin position="7"/>
        <end position="25"/>
    </location>
</feature>
<dbReference type="Proteomes" id="UP000247078">
    <property type="component" value="Unassembled WGS sequence"/>
</dbReference>
<keyword evidence="1" id="KW-1133">Transmembrane helix</keyword>
<reference evidence="2 3" key="1">
    <citation type="submission" date="2018-05" db="EMBL/GenBank/DDBJ databases">
        <title>Freshwater and sediment microbial communities from various areas in North America, analyzing microbe dynamics in response to fracking.</title>
        <authorList>
            <person name="Lamendella R."/>
        </authorList>
    </citation>
    <scope>NUCLEOTIDE SEQUENCE [LARGE SCALE GENOMIC DNA]</scope>
    <source>
        <strain evidence="2 3">DB-3</strain>
    </source>
</reference>
<dbReference type="AlphaFoldDB" id="A0A855XUF8"/>
<evidence type="ECO:0008006" key="4">
    <source>
        <dbReference type="Google" id="ProtNLM"/>
    </source>
</evidence>
<evidence type="ECO:0000313" key="2">
    <source>
        <dbReference type="EMBL" id="PWW39977.1"/>
    </source>
</evidence>
<comment type="caution">
    <text evidence="2">The sequence shown here is derived from an EMBL/GenBank/DDBJ whole genome shotgun (WGS) entry which is preliminary data.</text>
</comment>